<evidence type="ECO:0000313" key="6">
    <source>
        <dbReference type="Proteomes" id="UP000324233"/>
    </source>
</evidence>
<dbReference type="KEGG" id="agv:OJF2_55160"/>
<feature type="region of interest" description="Disordered" evidence="2">
    <location>
        <begin position="532"/>
        <end position="554"/>
    </location>
</feature>
<dbReference type="PANTHER" id="PTHR35038:SF8">
    <property type="entry name" value="C-TYPE POLYHEME CYTOCHROME OMCC"/>
    <property type="match status" value="1"/>
</dbReference>
<feature type="domain" description="Cytochrome c-552/4" evidence="4">
    <location>
        <begin position="334"/>
        <end position="371"/>
    </location>
</feature>
<keyword evidence="6" id="KW-1185">Reference proteome</keyword>
<keyword evidence="1" id="KW-0732">Signal</keyword>
<evidence type="ECO:0000256" key="2">
    <source>
        <dbReference type="SAM" id="MobiDB-lite"/>
    </source>
</evidence>
<protein>
    <recommendedName>
        <fullName evidence="4">Cytochrome c-552/4 domain-containing protein</fullName>
    </recommendedName>
</protein>
<proteinExistence type="predicted"/>
<dbReference type="AlphaFoldDB" id="A0A5B9WA23"/>
<dbReference type="EMBL" id="CP042997">
    <property type="protein sequence ID" value="QEH36931.1"/>
    <property type="molecule type" value="Genomic_DNA"/>
</dbReference>
<dbReference type="Pfam" id="PF13435">
    <property type="entry name" value="Cytochrome_C554"/>
    <property type="match status" value="1"/>
</dbReference>
<dbReference type="OrthoDB" id="234670at2"/>
<keyword evidence="3" id="KW-0812">Transmembrane</keyword>
<dbReference type="Gene3D" id="1.25.40.10">
    <property type="entry name" value="Tetratricopeptide repeat domain"/>
    <property type="match status" value="1"/>
</dbReference>
<reference evidence="5 6" key="1">
    <citation type="submission" date="2019-08" db="EMBL/GenBank/DDBJ databases">
        <title>Deep-cultivation of Planctomycetes and their phenomic and genomic characterization uncovers novel biology.</title>
        <authorList>
            <person name="Wiegand S."/>
            <person name="Jogler M."/>
            <person name="Boedeker C."/>
            <person name="Pinto D."/>
            <person name="Vollmers J."/>
            <person name="Rivas-Marin E."/>
            <person name="Kohn T."/>
            <person name="Peeters S.H."/>
            <person name="Heuer A."/>
            <person name="Rast P."/>
            <person name="Oberbeckmann S."/>
            <person name="Bunk B."/>
            <person name="Jeske O."/>
            <person name="Meyerdierks A."/>
            <person name="Storesund J.E."/>
            <person name="Kallscheuer N."/>
            <person name="Luecker S."/>
            <person name="Lage O.M."/>
            <person name="Pohl T."/>
            <person name="Merkel B.J."/>
            <person name="Hornburger P."/>
            <person name="Mueller R.-W."/>
            <person name="Bruemmer F."/>
            <person name="Labrenz M."/>
            <person name="Spormann A.M."/>
            <person name="Op den Camp H."/>
            <person name="Overmann J."/>
            <person name="Amann R."/>
            <person name="Jetten M.S.M."/>
            <person name="Mascher T."/>
            <person name="Medema M.H."/>
            <person name="Devos D.P."/>
            <person name="Kaster A.-K."/>
            <person name="Ovreas L."/>
            <person name="Rohde M."/>
            <person name="Galperin M.Y."/>
            <person name="Jogler C."/>
        </authorList>
    </citation>
    <scope>NUCLEOTIDE SEQUENCE [LARGE SCALE GENOMIC DNA]</scope>
    <source>
        <strain evidence="5 6">OJF2</strain>
    </source>
</reference>
<evidence type="ECO:0000256" key="1">
    <source>
        <dbReference type="ARBA" id="ARBA00022729"/>
    </source>
</evidence>
<dbReference type="InterPro" id="IPR023155">
    <property type="entry name" value="Cyt_c-552/4"/>
</dbReference>
<keyword evidence="3" id="KW-0472">Membrane</keyword>
<dbReference type="Gene3D" id="1.10.1130.10">
    <property type="entry name" value="Flavocytochrome C3, Chain A"/>
    <property type="match status" value="1"/>
</dbReference>
<keyword evidence="3" id="KW-1133">Transmembrane helix</keyword>
<sequence length="554" mass="59407">MADTPLERTSTAPASCAGEVGGRHAFSLRRRSVGIGVGLAALVLTALLVGGVWRAVNRQAAADALERADQAYRRADLLQALRWVNESLEIRPGDRAARALRERIFETRARIVAEEQPRHRPAEPATPEVTIVRGLLGAGRAGEARDRLNQLLSRGPDREASWLMSRALLQLDDAAGAMAALKDSGSYGHDDPTAPEPARHVGSSRCVECHKGIAESQRASRHAHTLPTEEALAGVAFPTGPIPDPGNAGVTHRMQRRGEVLEMVTTMHEQALRATVRYVLGSGNRGQSFIARSEHGQDLLLRMTYYDHGSVADLTPMIPLHLQLAHDHLGVALTPERLKGCLDCHATNVSLTAEPAVLVAEPGIGCEKCHGPGGNHVKAVAAKFPEPAIGQLRGAPAPRVVAVCARCHQPPGNEVLDDSDPTLVRQQALTMPRSRCYTESGEGVSCVTCHSPHRDVETMASHYERKCLACHTAGRIGAEAGIVAGVPASRPKTSSVCPVNSSANCVGCHMPKVENPAEHAWFTDHHIRIHRDSPSSQAQAPRHEPDPPVESPGR</sequence>
<organism evidence="5 6">
    <name type="scientific">Aquisphaera giovannonii</name>
    <dbReference type="NCBI Taxonomy" id="406548"/>
    <lineage>
        <taxon>Bacteria</taxon>
        <taxon>Pseudomonadati</taxon>
        <taxon>Planctomycetota</taxon>
        <taxon>Planctomycetia</taxon>
        <taxon>Isosphaerales</taxon>
        <taxon>Isosphaeraceae</taxon>
        <taxon>Aquisphaera</taxon>
    </lineage>
</organism>
<dbReference type="PANTHER" id="PTHR35038">
    <property type="entry name" value="DISSIMILATORY SULFITE REDUCTASE SIRA"/>
    <property type="match status" value="1"/>
</dbReference>
<gene>
    <name evidence="5" type="ORF">OJF2_55160</name>
</gene>
<dbReference type="Proteomes" id="UP000324233">
    <property type="component" value="Chromosome"/>
</dbReference>
<evidence type="ECO:0000256" key="3">
    <source>
        <dbReference type="SAM" id="Phobius"/>
    </source>
</evidence>
<dbReference type="SUPFAM" id="SSF48695">
    <property type="entry name" value="Multiheme cytochromes"/>
    <property type="match status" value="1"/>
</dbReference>
<dbReference type="InterPro" id="IPR051829">
    <property type="entry name" value="Multiheme_Cytochr_ET"/>
</dbReference>
<accession>A0A5B9WA23</accession>
<dbReference type="InterPro" id="IPR011990">
    <property type="entry name" value="TPR-like_helical_dom_sf"/>
</dbReference>
<name>A0A5B9WA23_9BACT</name>
<feature type="transmembrane region" description="Helical" evidence="3">
    <location>
        <begin position="33"/>
        <end position="53"/>
    </location>
</feature>
<evidence type="ECO:0000259" key="4">
    <source>
        <dbReference type="Pfam" id="PF13435"/>
    </source>
</evidence>
<dbReference type="InterPro" id="IPR036280">
    <property type="entry name" value="Multihaem_cyt_sf"/>
</dbReference>
<evidence type="ECO:0000313" key="5">
    <source>
        <dbReference type="EMBL" id="QEH36931.1"/>
    </source>
</evidence>